<name>A0A221W4H9_9PSEU</name>
<keyword evidence="2" id="KW-1185">Reference proteome</keyword>
<dbReference type="EMBL" id="CP022521">
    <property type="protein sequence ID" value="ASO20674.1"/>
    <property type="molecule type" value="Genomic_DNA"/>
</dbReference>
<protein>
    <submittedName>
        <fullName evidence="1">Uncharacterized protein</fullName>
    </submittedName>
</protein>
<sequence>MTEPLLRLRADAYYVPVADGVWIRTTDGSFRLRGRTVATWVERLAPLLDRGVAPDRLLASLPTEQAGFVRTLLSALERHGVVRREDPEAAPIPVDVERAFPQQVEFLRHLVADPGAAMTAVRACPVSVAGPVERAAPLAAILLESGFGDVSLLDAEPTAELSNLPEALGVPARVRRATRDVGAHVLGVFADGEDATALRVAETALAEGRGSWLGLTRGQAMLLKAQIPGSDAACIRCAWRRLVHAATALPCAPGLGPVPVSIAGAVLVHDLFRHVSGAVGAGRPPESEGVVVDLTRLSIWRQPVDVDPTCDLLGTAGHVGVTAPAHDEASGSAPTSDPADWGGVLAERLLSASCFGPVAACSPEDLPQLPLASARLRVNRPGRVEPAASVADVLVVGENMPDVRREAGLLSLEAVLGVARHGASVGAGRDKSEALARAIRSWAQDVELTGWADPDPAEEPEAAAAEADVRRLRELTESEDLSVRLERHPAGLWRARVGATAPVVDVAARPAIEAALLLAVARRTPPAEGEPATPLSPAVSTYSADTEALLHTLNLHCSPLAPPPSAADIVTAVEVGVATPAFGGGATAAVSEHRGAER</sequence>
<dbReference type="KEGG" id="ahg:AHOG_15240"/>
<dbReference type="AlphaFoldDB" id="A0A221W4H9"/>
<evidence type="ECO:0000313" key="1">
    <source>
        <dbReference type="EMBL" id="ASO20674.1"/>
    </source>
</evidence>
<reference evidence="1 2" key="1">
    <citation type="submission" date="2017-07" db="EMBL/GenBank/DDBJ databases">
        <title>Complete genome sequence of Actinoalloteichus hoggarensis DSM 45943, type strain of Actinoalloteichus hoggarensis.</title>
        <authorList>
            <person name="Ruckert C."/>
            <person name="Nouioui I."/>
            <person name="Willmese J."/>
            <person name="van Wezel G."/>
            <person name="Klenk H.-P."/>
            <person name="Kalinowski J."/>
            <person name="Zotchev S.B."/>
        </authorList>
    </citation>
    <scope>NUCLEOTIDE SEQUENCE [LARGE SCALE GENOMIC DNA]</scope>
    <source>
        <strain evidence="1 2">DSM 45943</strain>
    </source>
</reference>
<organism evidence="1 2">
    <name type="scientific">Actinoalloteichus hoggarensis</name>
    <dbReference type="NCBI Taxonomy" id="1470176"/>
    <lineage>
        <taxon>Bacteria</taxon>
        <taxon>Bacillati</taxon>
        <taxon>Actinomycetota</taxon>
        <taxon>Actinomycetes</taxon>
        <taxon>Pseudonocardiales</taxon>
        <taxon>Pseudonocardiaceae</taxon>
        <taxon>Actinoalloteichus</taxon>
    </lineage>
</organism>
<gene>
    <name evidence="1" type="ORF">AHOG_15240</name>
</gene>
<evidence type="ECO:0000313" key="2">
    <source>
        <dbReference type="Proteomes" id="UP000204221"/>
    </source>
</evidence>
<accession>A0A221W4H9</accession>
<proteinExistence type="predicted"/>
<dbReference type="RefSeq" id="WP_093941964.1">
    <property type="nucleotide sequence ID" value="NZ_CP022521.1"/>
</dbReference>
<dbReference type="OrthoDB" id="4219774at2"/>
<dbReference type="Proteomes" id="UP000204221">
    <property type="component" value="Chromosome"/>
</dbReference>
<dbReference type="Gene3D" id="3.90.930.60">
    <property type="match status" value="1"/>
</dbReference>